<evidence type="ECO:0000313" key="13">
    <source>
        <dbReference type="Proteomes" id="UP000440578"/>
    </source>
</evidence>
<dbReference type="FunFam" id="3.10.290.10:FF:000006">
    <property type="entry name" value="U3 small nucleolar ribonucleoprotein IMP3"/>
    <property type="match status" value="1"/>
</dbReference>
<keyword evidence="4 9" id="KW-0694">RNA-binding</keyword>
<name>A0A6A4VLT7_AMPAM</name>
<feature type="domain" description="Small ribosomal subunit protein uS4 N-terminal" evidence="11">
    <location>
        <begin position="4"/>
        <end position="107"/>
    </location>
</feature>
<evidence type="ECO:0000256" key="2">
    <source>
        <dbReference type="ARBA" id="ARBA00007465"/>
    </source>
</evidence>
<keyword evidence="5" id="KW-0539">Nucleus</keyword>
<evidence type="ECO:0000256" key="3">
    <source>
        <dbReference type="ARBA" id="ARBA00022517"/>
    </source>
</evidence>
<dbReference type="GO" id="GO:0032040">
    <property type="term" value="C:small-subunit processome"/>
    <property type="evidence" value="ECO:0007669"/>
    <property type="project" value="TreeGrafter"/>
</dbReference>
<dbReference type="CDD" id="cd00165">
    <property type="entry name" value="S4"/>
    <property type="match status" value="1"/>
</dbReference>
<comment type="similarity">
    <text evidence="2">Belongs to the universal ribosomal protein uS4 family.</text>
</comment>
<dbReference type="PANTHER" id="PTHR11831:SF1">
    <property type="entry name" value="U3 SMALL NUCLEOLAR RIBONUCLEOPROTEIN PROTEIN IMP3"/>
    <property type="match status" value="1"/>
</dbReference>
<keyword evidence="13" id="KW-1185">Reference proteome</keyword>
<dbReference type="SUPFAM" id="SSF55174">
    <property type="entry name" value="Alpha-L RNA-binding motif"/>
    <property type="match status" value="1"/>
</dbReference>
<proteinExistence type="inferred from homology"/>
<dbReference type="PANTHER" id="PTHR11831">
    <property type="entry name" value="30S 40S RIBOSOMAL PROTEIN"/>
    <property type="match status" value="1"/>
</dbReference>
<dbReference type="Pfam" id="PF01479">
    <property type="entry name" value="S4"/>
    <property type="match status" value="1"/>
</dbReference>
<evidence type="ECO:0000256" key="5">
    <source>
        <dbReference type="ARBA" id="ARBA00023242"/>
    </source>
</evidence>
<evidence type="ECO:0000256" key="6">
    <source>
        <dbReference type="ARBA" id="ARBA00023274"/>
    </source>
</evidence>
<keyword evidence="3" id="KW-0690">Ribosome biogenesis</keyword>
<dbReference type="SMART" id="SM00363">
    <property type="entry name" value="S4"/>
    <property type="match status" value="1"/>
</dbReference>
<dbReference type="GO" id="GO:0006364">
    <property type="term" value="P:rRNA processing"/>
    <property type="evidence" value="ECO:0007669"/>
    <property type="project" value="TreeGrafter"/>
</dbReference>
<dbReference type="AlphaFoldDB" id="A0A6A4VLT7"/>
<evidence type="ECO:0000256" key="9">
    <source>
        <dbReference type="PROSITE-ProRule" id="PRU00182"/>
    </source>
</evidence>
<keyword evidence="6 12" id="KW-0687">Ribonucleoprotein</keyword>
<dbReference type="InterPro" id="IPR002942">
    <property type="entry name" value="S4_RNA-bd"/>
</dbReference>
<dbReference type="SMART" id="SM01390">
    <property type="entry name" value="Ribosomal_S4"/>
    <property type="match status" value="1"/>
</dbReference>
<evidence type="ECO:0000259" key="10">
    <source>
        <dbReference type="SMART" id="SM00363"/>
    </source>
</evidence>
<evidence type="ECO:0000256" key="7">
    <source>
        <dbReference type="ARBA" id="ARBA00069727"/>
    </source>
</evidence>
<evidence type="ECO:0000256" key="1">
    <source>
        <dbReference type="ARBA" id="ARBA00004604"/>
    </source>
</evidence>
<dbReference type="Gene3D" id="3.10.290.10">
    <property type="entry name" value="RNA-binding S4 domain"/>
    <property type="match status" value="1"/>
</dbReference>
<dbReference type="GO" id="GO:0019843">
    <property type="term" value="F:rRNA binding"/>
    <property type="evidence" value="ECO:0007669"/>
    <property type="project" value="InterPro"/>
</dbReference>
<dbReference type="EMBL" id="VIIS01001614">
    <property type="protein sequence ID" value="KAF0295526.1"/>
    <property type="molecule type" value="Genomic_DNA"/>
</dbReference>
<comment type="subcellular location">
    <subcellularLocation>
        <location evidence="1">Nucleus</location>
        <location evidence="1">Nucleolus</location>
    </subcellularLocation>
</comment>
<dbReference type="Pfam" id="PF00163">
    <property type="entry name" value="Ribosomal_S4"/>
    <property type="match status" value="1"/>
</dbReference>
<evidence type="ECO:0000259" key="11">
    <source>
        <dbReference type="SMART" id="SM01390"/>
    </source>
</evidence>
<protein>
    <recommendedName>
        <fullName evidence="7">U3 small nucleolar ribonucleoprotein protein IMP3</fullName>
    </recommendedName>
    <alternativeName>
        <fullName evidence="8">U3 small nucleolar ribonucleoprotein protein imp3</fullName>
    </alternativeName>
</protein>
<dbReference type="GO" id="GO:0030515">
    <property type="term" value="F:snoRNA binding"/>
    <property type="evidence" value="ECO:0007669"/>
    <property type="project" value="TreeGrafter"/>
</dbReference>
<dbReference type="InterPro" id="IPR022801">
    <property type="entry name" value="Ribosomal_uS4"/>
</dbReference>
<dbReference type="InterPro" id="IPR001912">
    <property type="entry name" value="Ribosomal_uS4_N"/>
</dbReference>
<dbReference type="InterPro" id="IPR036986">
    <property type="entry name" value="S4_RNA-bd_sf"/>
</dbReference>
<evidence type="ECO:0000256" key="4">
    <source>
        <dbReference type="ARBA" id="ARBA00022884"/>
    </source>
</evidence>
<organism evidence="12 13">
    <name type="scientific">Amphibalanus amphitrite</name>
    <name type="common">Striped barnacle</name>
    <name type="synonym">Balanus amphitrite</name>
    <dbReference type="NCBI Taxonomy" id="1232801"/>
    <lineage>
        <taxon>Eukaryota</taxon>
        <taxon>Metazoa</taxon>
        <taxon>Ecdysozoa</taxon>
        <taxon>Arthropoda</taxon>
        <taxon>Crustacea</taxon>
        <taxon>Multicrustacea</taxon>
        <taxon>Cirripedia</taxon>
        <taxon>Thoracica</taxon>
        <taxon>Thoracicalcarea</taxon>
        <taxon>Balanomorpha</taxon>
        <taxon>Balanoidea</taxon>
        <taxon>Balanidae</taxon>
        <taxon>Amphibalaninae</taxon>
        <taxon>Amphibalanus</taxon>
    </lineage>
</organism>
<evidence type="ECO:0000313" key="12">
    <source>
        <dbReference type="EMBL" id="KAF0295526.1"/>
    </source>
</evidence>
<reference evidence="12 13" key="1">
    <citation type="submission" date="2019-07" db="EMBL/GenBank/DDBJ databases">
        <title>Draft genome assembly of a fouling barnacle, Amphibalanus amphitrite (Darwin, 1854): The first reference genome for Thecostraca.</title>
        <authorList>
            <person name="Kim W."/>
        </authorList>
    </citation>
    <scope>NUCLEOTIDE SEQUENCE [LARGE SCALE GENOMIC DNA]</scope>
    <source>
        <strain evidence="12">SNU_AA5</strain>
        <tissue evidence="12">Soma without cirri and trophi</tissue>
    </source>
</reference>
<gene>
    <name evidence="12" type="primary">Imp3</name>
    <name evidence="12" type="ORF">FJT64_006966</name>
</gene>
<dbReference type="OrthoDB" id="10248812at2759"/>
<comment type="caution">
    <text evidence="12">The sequence shown here is derived from an EMBL/GenBank/DDBJ whole genome shotgun (WGS) entry which is preliminary data.</text>
</comment>
<dbReference type="GO" id="GO:0042274">
    <property type="term" value="P:ribosomal small subunit biogenesis"/>
    <property type="evidence" value="ECO:0007669"/>
    <property type="project" value="TreeGrafter"/>
</dbReference>
<feature type="domain" description="RNA-binding S4" evidence="10">
    <location>
        <begin position="108"/>
        <end position="175"/>
    </location>
</feature>
<evidence type="ECO:0000256" key="8">
    <source>
        <dbReference type="ARBA" id="ARBA00072223"/>
    </source>
</evidence>
<accession>A0A6A4VLT7</accession>
<dbReference type="GO" id="GO:0034457">
    <property type="term" value="C:Mpp10 complex"/>
    <property type="evidence" value="ECO:0007669"/>
    <property type="project" value="TreeGrafter"/>
</dbReference>
<dbReference type="Proteomes" id="UP000440578">
    <property type="component" value="Unassembled WGS sequence"/>
</dbReference>
<dbReference type="PROSITE" id="PS50889">
    <property type="entry name" value="S4"/>
    <property type="match status" value="1"/>
</dbReference>
<sequence>MVRKLKYHEQRLLKKVDFISWEADNTLHEAKILRKFQIKKRDDYTKYNKLARQIREIARKIKNLDPKDKYRVEASAQLIEKTYQMGLIPTKWNLELVDKITASSFCRRRLPVLMVRLKMAPTVKMATQFVEQGHVRIGPEVIRDPAFFVTRSMEDFLTWVDASAIRKHVLEYNELRDDFEL</sequence>